<reference evidence="1 2" key="1">
    <citation type="journal article" date="2019" name="Mol. Biol. Evol.">
        <title>Blast fungal genomes show frequent chromosomal changes, gene gains and losses, and effector gene turnover.</title>
        <authorList>
            <person name="Gomez Luciano L.B."/>
            <person name="Jason Tsai I."/>
            <person name="Chuma I."/>
            <person name="Tosa Y."/>
            <person name="Chen Y.H."/>
            <person name="Li J.Y."/>
            <person name="Li M.Y."/>
            <person name="Jade Lu M.Y."/>
            <person name="Nakayashiki H."/>
            <person name="Li W.H."/>
        </authorList>
    </citation>
    <scope>NUCLEOTIDE SEQUENCE [LARGE SCALE GENOMIC DNA]</scope>
    <source>
        <strain evidence="1">MZ5-1-6</strain>
    </source>
</reference>
<evidence type="ECO:0000313" key="2">
    <source>
        <dbReference type="Proteomes" id="UP000294847"/>
    </source>
</evidence>
<accession>A0A4P7NRR7</accession>
<dbReference type="Proteomes" id="UP000294847">
    <property type="component" value="Chromosome 6"/>
</dbReference>
<name>A0A4P7NRR7_PYROR</name>
<organism evidence="1 2">
    <name type="scientific">Pyricularia oryzae</name>
    <name type="common">Rice blast fungus</name>
    <name type="synonym">Magnaporthe oryzae</name>
    <dbReference type="NCBI Taxonomy" id="318829"/>
    <lineage>
        <taxon>Eukaryota</taxon>
        <taxon>Fungi</taxon>
        <taxon>Dikarya</taxon>
        <taxon>Ascomycota</taxon>
        <taxon>Pezizomycotina</taxon>
        <taxon>Sordariomycetes</taxon>
        <taxon>Sordariomycetidae</taxon>
        <taxon>Magnaporthales</taxon>
        <taxon>Pyriculariaceae</taxon>
        <taxon>Pyricularia</taxon>
    </lineage>
</organism>
<dbReference type="AlphaFoldDB" id="A0A4P7NRR7"/>
<protein>
    <submittedName>
        <fullName evidence="1">Uncharacterized protein</fullName>
    </submittedName>
</protein>
<sequence length="150" mass="17157">MFQYLIRVEARLSDPDLLRGTWWKMAAQLTYDGTTWREMLANCLGHLIGSDTKPRFYTSLLRRVVNMCIISSDEHWWKFVERLTTSWYYLGGYTAVPLVRAVHARSAWLVKLLLDNGVDLQAACGSKRRQNISSGLASTKGRCPFSGPRL</sequence>
<proteinExistence type="predicted"/>
<dbReference type="EMBL" id="CP034209">
    <property type="protein sequence ID" value="QBZ65113.1"/>
    <property type="molecule type" value="Genomic_DNA"/>
</dbReference>
<gene>
    <name evidence="1" type="ORF">PoMZ_06817</name>
</gene>
<evidence type="ECO:0000313" key="1">
    <source>
        <dbReference type="EMBL" id="QBZ65113.1"/>
    </source>
</evidence>